<name>A0AAU8Q4H9_CORPS</name>
<dbReference type="Proteomes" id="UP000006465">
    <property type="component" value="Chromosome"/>
</dbReference>
<dbReference type="KEGG" id="coe:CP258_04570"/>
<dbReference type="PANTHER" id="PTHR30535">
    <property type="entry name" value="VITAMIN B12-BINDING PROTEIN"/>
    <property type="match status" value="1"/>
</dbReference>
<dbReference type="AlphaFoldDB" id="A0AAU8Q4H9"/>
<reference evidence="4 5" key="1">
    <citation type="journal article" date="2013" name="J. Biotechnol.">
        <title>Genome sequence of Corynebacterium pseudotuberculosis biovar equi strain 258 and prediction of antigenic targets to improve biotechnological vaccine production.</title>
        <authorList>
            <person name="Soares S.C."/>
            <person name="Trost E."/>
            <person name="Ramos R.T."/>
            <person name="Carneiro A.R."/>
            <person name="Santos A.R."/>
            <person name="Pinto A.C."/>
            <person name="Barbosa E."/>
            <person name="Aburjaile F."/>
            <person name="Ali A."/>
            <person name="Diniz C.A."/>
            <person name="Hassan S.S."/>
            <person name="Fiaux K."/>
            <person name="Guimaraes L.C."/>
            <person name="Bakhtiar S.M."/>
            <person name="Pereira U."/>
            <person name="Almeida S.S."/>
            <person name="Abreu V.A."/>
            <person name="Rocha F.S."/>
            <person name="Dorella F.A."/>
            <person name="Miyoshi A."/>
            <person name="Silva A."/>
            <person name="Azevedo V."/>
            <person name="Tauch A."/>
        </authorList>
    </citation>
    <scope>NUCLEOTIDE SEQUENCE [LARGE SCALE GENOMIC DNA]</scope>
    <source>
        <strain evidence="4 5">258</strain>
    </source>
</reference>
<gene>
    <name evidence="4" type="ORF">CP258_04570</name>
</gene>
<evidence type="ECO:0000256" key="2">
    <source>
        <dbReference type="SAM" id="SignalP"/>
    </source>
</evidence>
<dbReference type="PROSITE" id="PS51257">
    <property type="entry name" value="PROKAR_LIPOPROTEIN"/>
    <property type="match status" value="1"/>
</dbReference>
<comment type="similarity">
    <text evidence="1">Belongs to the bacterial solute-binding protein 8 family.</text>
</comment>
<dbReference type="InterPro" id="IPR050902">
    <property type="entry name" value="ABC_Transporter_SBP"/>
</dbReference>
<organism evidence="4 5">
    <name type="scientific">Corynebacterium pseudotuberculosis 258</name>
    <dbReference type="NCBI Taxonomy" id="1168865"/>
    <lineage>
        <taxon>Bacteria</taxon>
        <taxon>Bacillati</taxon>
        <taxon>Actinomycetota</taxon>
        <taxon>Actinomycetes</taxon>
        <taxon>Mycobacteriales</taxon>
        <taxon>Corynebacteriaceae</taxon>
        <taxon>Corynebacterium</taxon>
    </lineage>
</organism>
<dbReference type="EMBL" id="CP003540">
    <property type="protein sequence ID" value="AFK16520.3"/>
    <property type="molecule type" value="Genomic_DNA"/>
</dbReference>
<dbReference type="PANTHER" id="PTHR30535:SF7">
    <property type="entry name" value="IRON(III) DICITRATE-BINDING PROTEIN"/>
    <property type="match status" value="1"/>
</dbReference>
<sequence>MIMKKIIIPILGMSLVLSACGGATSDSSQGATAAKTGGVSVTNCGEEVTFDKANELFVNDGNIISIVLAAGAGDKIKYVSSLQRDKEILRAKFGDQVDSLNDTSKDYPSLETVVAKHPDVFIAGWNYGFSEEKNLTPETLKAQGISSYILSESCKQGGSNKRGVYDPWEAVKMDLSNIGAITNNKDSAESAVKDLDDRLESLKKLKAADKKPNVFVFDSGKGDAVYTSGKFGAPQAILEAAGAQNAAGDIEDTWTSVGWEKIASATPDAFVFVDYPGQEFNEKVEELRANPATRNLPAVKENRFINLPYTMWTSGSLNIDAAEYVRKGLEKFNLAPQSEISPKLTLPNSVAGQEFFS</sequence>
<protein>
    <submittedName>
        <fullName evidence="4">ABC transporter substrate-binding protein</fullName>
    </submittedName>
</protein>
<feature type="chain" id="PRO_5043313977" evidence="2">
    <location>
        <begin position="20"/>
        <end position="357"/>
    </location>
</feature>
<dbReference type="PROSITE" id="PS50983">
    <property type="entry name" value="FE_B12_PBP"/>
    <property type="match status" value="1"/>
</dbReference>
<dbReference type="CDD" id="cd01148">
    <property type="entry name" value="TroA_a"/>
    <property type="match status" value="1"/>
</dbReference>
<evidence type="ECO:0000313" key="4">
    <source>
        <dbReference type="EMBL" id="AFK16520.3"/>
    </source>
</evidence>
<dbReference type="SUPFAM" id="SSF53807">
    <property type="entry name" value="Helical backbone' metal receptor"/>
    <property type="match status" value="1"/>
</dbReference>
<proteinExistence type="inferred from homology"/>
<feature type="signal peptide" evidence="2">
    <location>
        <begin position="1"/>
        <end position="19"/>
    </location>
</feature>
<keyword evidence="2" id="KW-0732">Signal</keyword>
<dbReference type="RefSeq" id="WP_014366897.1">
    <property type="nucleotide sequence ID" value="NC_017945.3"/>
</dbReference>
<evidence type="ECO:0000259" key="3">
    <source>
        <dbReference type="PROSITE" id="PS50983"/>
    </source>
</evidence>
<accession>A0AAU8Q4H9</accession>
<evidence type="ECO:0000256" key="1">
    <source>
        <dbReference type="ARBA" id="ARBA00008814"/>
    </source>
</evidence>
<feature type="domain" description="Fe/B12 periplasmic-binding" evidence="3">
    <location>
        <begin position="55"/>
        <end position="337"/>
    </location>
</feature>
<evidence type="ECO:0000313" key="5">
    <source>
        <dbReference type="Proteomes" id="UP000006465"/>
    </source>
</evidence>
<dbReference type="InterPro" id="IPR002491">
    <property type="entry name" value="ABC_transptr_periplasmic_BD"/>
</dbReference>
<dbReference type="Pfam" id="PF01497">
    <property type="entry name" value="Peripla_BP_2"/>
    <property type="match status" value="1"/>
</dbReference>
<dbReference type="Gene3D" id="3.40.50.1980">
    <property type="entry name" value="Nitrogenase molybdenum iron protein domain"/>
    <property type="match status" value="2"/>
</dbReference>